<sequence>MALSKKRLKQLNAQDEVHVRYVGKPYKQQFNNGEPMIAVPRYTIYGGKVNAVWKVVDEDGDNFTIAERTLMDGLRKDWEIVGIERRVINASKSKRLANINESYESKSFRKSF</sequence>
<name>N4WKL0_9BACI</name>
<gene>
    <name evidence="1" type="ORF">J416_09374</name>
</gene>
<protein>
    <submittedName>
        <fullName evidence="1">Uncharacterized protein</fullName>
    </submittedName>
</protein>
<dbReference type="RefSeq" id="WP_003468966.1">
    <property type="nucleotide sequence ID" value="NZ_APML01000033.1"/>
</dbReference>
<proteinExistence type="predicted"/>
<dbReference type="PATRIC" id="fig|1308866.3.peg.1897"/>
<dbReference type="EMBL" id="APML01000033">
    <property type="protein sequence ID" value="ENH96697.1"/>
    <property type="molecule type" value="Genomic_DNA"/>
</dbReference>
<reference evidence="1 2" key="1">
    <citation type="submission" date="2013-03" db="EMBL/GenBank/DDBJ databases">
        <title>Draft genome sequence of Gracibacillus halophilus YIM-C55.5, a moderately halophilic and thermophilic organism from the Xiaochaidamu salt lake.</title>
        <authorList>
            <person name="Sugumar T."/>
            <person name="Polireddy D.R."/>
            <person name="Antony A."/>
            <person name="Madhava Y.R."/>
            <person name="Sivakumar N."/>
        </authorList>
    </citation>
    <scope>NUCLEOTIDE SEQUENCE [LARGE SCALE GENOMIC DNA]</scope>
    <source>
        <strain evidence="1 2">YIM-C55.5</strain>
    </source>
</reference>
<comment type="caution">
    <text evidence="1">The sequence shown here is derived from an EMBL/GenBank/DDBJ whole genome shotgun (WGS) entry which is preliminary data.</text>
</comment>
<evidence type="ECO:0000313" key="2">
    <source>
        <dbReference type="Proteomes" id="UP000012283"/>
    </source>
</evidence>
<keyword evidence="2" id="KW-1185">Reference proteome</keyword>
<accession>N4WKL0</accession>
<evidence type="ECO:0000313" key="1">
    <source>
        <dbReference type="EMBL" id="ENH96697.1"/>
    </source>
</evidence>
<organism evidence="1 2">
    <name type="scientific">Gracilibacillus halophilus YIM-C55.5</name>
    <dbReference type="NCBI Taxonomy" id="1308866"/>
    <lineage>
        <taxon>Bacteria</taxon>
        <taxon>Bacillati</taxon>
        <taxon>Bacillota</taxon>
        <taxon>Bacilli</taxon>
        <taxon>Bacillales</taxon>
        <taxon>Bacillaceae</taxon>
        <taxon>Gracilibacillus</taxon>
    </lineage>
</organism>
<dbReference type="Proteomes" id="UP000012283">
    <property type="component" value="Unassembled WGS sequence"/>
</dbReference>
<dbReference type="AlphaFoldDB" id="N4WKL0"/>
<dbReference type="STRING" id="1308866.J416_09374"/>